<reference evidence="7 8" key="1">
    <citation type="submission" date="2021-01" db="EMBL/GenBank/DDBJ databases">
        <title>Whole genome shotgun sequence of Microbispora corallina NBRC 16416.</title>
        <authorList>
            <person name="Komaki H."/>
            <person name="Tamura T."/>
        </authorList>
    </citation>
    <scope>NUCLEOTIDE SEQUENCE [LARGE SCALE GENOMIC DNA]</scope>
    <source>
        <strain evidence="7 8">NBRC 16416</strain>
    </source>
</reference>
<name>A0ABQ4FXF0_9ACTN</name>
<evidence type="ECO:0000259" key="6">
    <source>
        <dbReference type="PROSITE" id="PS50893"/>
    </source>
</evidence>
<sequence length="275" mass="28920">MAEEARAAFAGAEVRARGLGLRGRHGWVYRDVTLDAGPGTLTAVQGEAGSGRTSLLLTLAGRMRHGEGTLLAGDHDRPRAIRRVAALGLFPDVNPLDDALSVREHLHERMRPHGLLWRHGNGDIVAPALARAGLDPAGLPEGDRTLARDLTREQAVRLGIALALLDAPGLLLVDDADDGIPADGRRALWATLRGLADAGLTVMAACTDAREAAEAASLVLTLPGRDGDGPADDRRDLDGDAHGDDPRDLDGDGPGDDPRDQDEDGRDGDEEGGLR</sequence>
<dbReference type="InterPro" id="IPR003593">
    <property type="entry name" value="AAA+_ATPase"/>
</dbReference>
<feature type="compositionally biased region" description="Basic and acidic residues" evidence="5">
    <location>
        <begin position="225"/>
        <end position="250"/>
    </location>
</feature>
<comment type="caution">
    <text evidence="7">The sequence shown here is derived from an EMBL/GenBank/DDBJ whole genome shotgun (WGS) entry which is preliminary data.</text>
</comment>
<proteinExistence type="inferred from homology"/>
<evidence type="ECO:0000256" key="4">
    <source>
        <dbReference type="ARBA" id="ARBA00022840"/>
    </source>
</evidence>
<accession>A0ABQ4FXF0</accession>
<gene>
    <name evidence="7" type="ORF">Mco01_24640</name>
</gene>
<dbReference type="SUPFAM" id="SSF52540">
    <property type="entry name" value="P-loop containing nucleoside triphosphate hydrolases"/>
    <property type="match status" value="1"/>
</dbReference>
<keyword evidence="8" id="KW-1185">Reference proteome</keyword>
<organism evidence="7 8">
    <name type="scientific">Microbispora corallina</name>
    <dbReference type="NCBI Taxonomy" id="83302"/>
    <lineage>
        <taxon>Bacteria</taxon>
        <taxon>Bacillati</taxon>
        <taxon>Actinomycetota</taxon>
        <taxon>Actinomycetes</taxon>
        <taxon>Streptosporangiales</taxon>
        <taxon>Streptosporangiaceae</taxon>
        <taxon>Microbispora</taxon>
    </lineage>
</organism>
<dbReference type="Gene3D" id="3.40.50.300">
    <property type="entry name" value="P-loop containing nucleotide triphosphate hydrolases"/>
    <property type="match status" value="1"/>
</dbReference>
<dbReference type="Pfam" id="PF00005">
    <property type="entry name" value="ABC_tran"/>
    <property type="match status" value="1"/>
</dbReference>
<evidence type="ECO:0000313" key="8">
    <source>
        <dbReference type="Proteomes" id="UP000603904"/>
    </source>
</evidence>
<dbReference type="InterPro" id="IPR003439">
    <property type="entry name" value="ABC_transporter-like_ATP-bd"/>
</dbReference>
<dbReference type="RefSeq" id="WP_204057008.1">
    <property type="nucleotide sequence ID" value="NZ_BAAAGP010000004.1"/>
</dbReference>
<evidence type="ECO:0000256" key="2">
    <source>
        <dbReference type="ARBA" id="ARBA00022448"/>
    </source>
</evidence>
<evidence type="ECO:0000256" key="5">
    <source>
        <dbReference type="SAM" id="MobiDB-lite"/>
    </source>
</evidence>
<feature type="domain" description="ABC transporter" evidence="6">
    <location>
        <begin position="14"/>
        <end position="249"/>
    </location>
</feature>
<dbReference type="SMART" id="SM00382">
    <property type="entry name" value="AAA"/>
    <property type="match status" value="1"/>
</dbReference>
<evidence type="ECO:0000313" key="7">
    <source>
        <dbReference type="EMBL" id="GIH39464.1"/>
    </source>
</evidence>
<dbReference type="InterPro" id="IPR027417">
    <property type="entry name" value="P-loop_NTPase"/>
</dbReference>
<keyword evidence="2" id="KW-0813">Transport</keyword>
<dbReference type="Proteomes" id="UP000603904">
    <property type="component" value="Unassembled WGS sequence"/>
</dbReference>
<feature type="region of interest" description="Disordered" evidence="5">
    <location>
        <begin position="221"/>
        <end position="275"/>
    </location>
</feature>
<keyword evidence="4" id="KW-0067">ATP-binding</keyword>
<keyword evidence="3" id="KW-0547">Nucleotide-binding</keyword>
<dbReference type="PANTHER" id="PTHR43335">
    <property type="entry name" value="ABC TRANSPORTER, ATP-BINDING PROTEIN"/>
    <property type="match status" value="1"/>
</dbReference>
<comment type="similarity">
    <text evidence="1">Belongs to the ABC transporter superfamily.</text>
</comment>
<dbReference type="PANTHER" id="PTHR43335:SF4">
    <property type="entry name" value="ABC TRANSPORTER, ATP-BINDING PROTEIN"/>
    <property type="match status" value="1"/>
</dbReference>
<evidence type="ECO:0000256" key="1">
    <source>
        <dbReference type="ARBA" id="ARBA00005417"/>
    </source>
</evidence>
<dbReference type="EMBL" id="BOOC01000008">
    <property type="protein sequence ID" value="GIH39464.1"/>
    <property type="molecule type" value="Genomic_DNA"/>
</dbReference>
<protein>
    <recommendedName>
        <fullName evidence="6">ABC transporter domain-containing protein</fullName>
    </recommendedName>
</protein>
<evidence type="ECO:0000256" key="3">
    <source>
        <dbReference type="ARBA" id="ARBA00022741"/>
    </source>
</evidence>
<dbReference type="PROSITE" id="PS50893">
    <property type="entry name" value="ABC_TRANSPORTER_2"/>
    <property type="match status" value="1"/>
</dbReference>
<feature type="compositionally biased region" description="Acidic residues" evidence="5">
    <location>
        <begin position="251"/>
        <end position="275"/>
    </location>
</feature>